<keyword evidence="4" id="KW-1185">Reference proteome</keyword>
<proteinExistence type="predicted"/>
<dbReference type="Proteomes" id="UP001549366">
    <property type="component" value="Unassembled WGS sequence"/>
</dbReference>
<feature type="region of interest" description="Disordered" evidence="1">
    <location>
        <begin position="511"/>
        <end position="535"/>
    </location>
</feature>
<protein>
    <submittedName>
        <fullName evidence="3">Uncharacterized protein</fullName>
    </submittedName>
</protein>
<sequence>MNKKIHKLTLKRMLRLVCCLFFATTFDSNGDTLLMGRSVSFQNNPSTLSFGPKIPEPMHPPQMALSDKVHRALFAETTLQEIEIASKITRSYEKELITLLELAKKMIIIVIFGRKESIETGDPLSESVENEAHAILPDDDPGFLSYSYSGPTDFMIVSLPIEGGKSQNDPNGPNGPNDPNSPSDPNGPNGPNGPVGPVGPNKKKPKLQLTINLPQKEEIHHRRLTCQLSQDAQFVRLWLRNDLHLENHIPKKLLLSKQFTFNTVAESGHRLTVIAETPDHRKYVIKVTDTGYSDFQSSYGNDPALITFKQAVFDVLAFQQFQNFFNEHFPQYEEDTIFPTTHVAIVSVDDYLKNLPDELKTSSNPMLSILRESLRVNNDSELLMFVVIQQFIPSLRKLNEDDFKKHEDLIEELTKLITDIKEETGQNLLINSNGQIALIDVELDQIDWRAREKMGELKHDKDAMLEALRNFDDLECIDLDEKSYTKLRNSLGQSGSSDSGIYSYKSFSELSEVTNEDHDIGDEDYDFSDEDVFEP</sequence>
<reference evidence="3 4" key="1">
    <citation type="submission" date="2024-06" db="EMBL/GenBank/DDBJ databases">
        <title>Genomic Encyclopedia of Type Strains, Phase V (KMG-V): Genome sequencing to study the core and pangenomes of soil and plant-associated prokaryotes.</title>
        <authorList>
            <person name="Whitman W."/>
        </authorList>
    </citation>
    <scope>NUCLEOTIDE SEQUENCE [LARGE SCALE GENOMIC DNA]</scope>
    <source>
        <strain evidence="3 4">NE40</strain>
    </source>
</reference>
<keyword evidence="2" id="KW-0732">Signal</keyword>
<evidence type="ECO:0000313" key="4">
    <source>
        <dbReference type="Proteomes" id="UP001549366"/>
    </source>
</evidence>
<evidence type="ECO:0000256" key="1">
    <source>
        <dbReference type="SAM" id="MobiDB-lite"/>
    </source>
</evidence>
<comment type="caution">
    <text evidence="3">The sequence shown here is derived from an EMBL/GenBank/DDBJ whole genome shotgun (WGS) entry which is preliminary data.</text>
</comment>
<evidence type="ECO:0000313" key="3">
    <source>
        <dbReference type="EMBL" id="MET4755755.1"/>
    </source>
</evidence>
<dbReference type="RefSeq" id="WP_354010140.1">
    <property type="nucleotide sequence ID" value="NZ_JBEWTA010000001.1"/>
</dbReference>
<feature type="signal peptide" evidence="2">
    <location>
        <begin position="1"/>
        <end position="23"/>
    </location>
</feature>
<gene>
    <name evidence="3" type="ORF">V5J35_000947</name>
</gene>
<dbReference type="EMBL" id="JBEWTB010000002">
    <property type="protein sequence ID" value="MET4755755.1"/>
    <property type="molecule type" value="Genomic_DNA"/>
</dbReference>
<evidence type="ECO:0000256" key="2">
    <source>
        <dbReference type="SAM" id="SignalP"/>
    </source>
</evidence>
<accession>A0ABV2SDB6</accession>
<feature type="compositionally biased region" description="Low complexity" evidence="1">
    <location>
        <begin position="168"/>
        <end position="189"/>
    </location>
</feature>
<feature type="region of interest" description="Disordered" evidence="1">
    <location>
        <begin position="161"/>
        <end position="205"/>
    </location>
</feature>
<feature type="chain" id="PRO_5047261911" evidence="2">
    <location>
        <begin position="24"/>
        <end position="535"/>
    </location>
</feature>
<organism evidence="3 4">
    <name type="scientific">Endozoicomonas lisbonensis</name>
    <dbReference type="NCBI Taxonomy" id="3120522"/>
    <lineage>
        <taxon>Bacteria</taxon>
        <taxon>Pseudomonadati</taxon>
        <taxon>Pseudomonadota</taxon>
        <taxon>Gammaproteobacteria</taxon>
        <taxon>Oceanospirillales</taxon>
        <taxon>Endozoicomonadaceae</taxon>
        <taxon>Endozoicomonas</taxon>
    </lineage>
</organism>
<feature type="compositionally biased region" description="Acidic residues" evidence="1">
    <location>
        <begin position="519"/>
        <end position="535"/>
    </location>
</feature>
<name>A0ABV2SDB6_9GAMM</name>